<dbReference type="Gene3D" id="3.20.10.10">
    <property type="entry name" value="D-amino Acid Aminotransferase, subunit A, domain 2"/>
    <property type="match status" value="1"/>
</dbReference>
<dbReference type="FunFam" id="3.20.10.10:FF:000004">
    <property type="entry name" value="Branched-chain-amino-acid aminotransferase"/>
    <property type="match status" value="1"/>
</dbReference>
<dbReference type="GO" id="GO:0009099">
    <property type="term" value="P:L-valine biosynthetic process"/>
    <property type="evidence" value="ECO:0007669"/>
    <property type="project" value="TreeGrafter"/>
</dbReference>
<evidence type="ECO:0000313" key="12">
    <source>
        <dbReference type="EMBL" id="ORY31822.1"/>
    </source>
</evidence>
<dbReference type="EMBL" id="MCFC01000013">
    <property type="protein sequence ID" value="ORY31822.1"/>
    <property type="molecule type" value="Genomic_DNA"/>
</dbReference>
<evidence type="ECO:0000256" key="7">
    <source>
        <dbReference type="ARBA" id="ARBA00023304"/>
    </source>
</evidence>
<comment type="catalytic activity">
    <reaction evidence="11">
        <text>L-leucine + 2-oxoglutarate = 4-methyl-2-oxopentanoate + L-glutamate</text>
        <dbReference type="Rhea" id="RHEA:18321"/>
        <dbReference type="ChEBI" id="CHEBI:16810"/>
        <dbReference type="ChEBI" id="CHEBI:17865"/>
        <dbReference type="ChEBI" id="CHEBI:29985"/>
        <dbReference type="ChEBI" id="CHEBI:57427"/>
        <dbReference type="EC" id="2.6.1.42"/>
    </reaction>
</comment>
<keyword evidence="6 10" id="KW-0663">Pyridoxal phosphate</keyword>
<dbReference type="Pfam" id="PF01063">
    <property type="entry name" value="Aminotran_4"/>
    <property type="match status" value="1"/>
</dbReference>
<keyword evidence="4 11" id="KW-0028">Amino-acid biosynthesis</keyword>
<evidence type="ECO:0000256" key="6">
    <source>
        <dbReference type="ARBA" id="ARBA00022898"/>
    </source>
</evidence>
<comment type="cofactor">
    <cofactor evidence="1 10">
        <name>pyridoxal 5'-phosphate</name>
        <dbReference type="ChEBI" id="CHEBI:597326"/>
    </cofactor>
</comment>
<evidence type="ECO:0000256" key="10">
    <source>
        <dbReference type="RuleBase" id="RU004516"/>
    </source>
</evidence>
<comment type="caution">
    <text evidence="12">The sequence shown here is derived from an EMBL/GenBank/DDBJ whole genome shotgun (WGS) entry which is preliminary data.</text>
</comment>
<organism evidence="12 13">
    <name type="scientific">Naematelia encephala</name>
    <dbReference type="NCBI Taxonomy" id="71784"/>
    <lineage>
        <taxon>Eukaryota</taxon>
        <taxon>Fungi</taxon>
        <taxon>Dikarya</taxon>
        <taxon>Basidiomycota</taxon>
        <taxon>Agaricomycotina</taxon>
        <taxon>Tremellomycetes</taxon>
        <taxon>Tremellales</taxon>
        <taxon>Naemateliaceae</taxon>
        <taxon>Naematelia</taxon>
    </lineage>
</organism>
<dbReference type="CDD" id="cd01557">
    <property type="entry name" value="BCAT_beta_family"/>
    <property type="match status" value="1"/>
</dbReference>
<keyword evidence="5 11" id="KW-0808">Transferase</keyword>
<dbReference type="GO" id="GO:0052655">
    <property type="term" value="F:L-valine-2-oxoglutarate transaminase activity"/>
    <property type="evidence" value="ECO:0007669"/>
    <property type="project" value="RHEA"/>
</dbReference>
<reference evidence="12 13" key="1">
    <citation type="submission" date="2016-07" db="EMBL/GenBank/DDBJ databases">
        <title>Pervasive Adenine N6-methylation of Active Genes in Fungi.</title>
        <authorList>
            <consortium name="DOE Joint Genome Institute"/>
            <person name="Mondo S.J."/>
            <person name="Dannebaum R.O."/>
            <person name="Kuo R.C."/>
            <person name="Labutti K."/>
            <person name="Haridas S."/>
            <person name="Kuo A."/>
            <person name="Salamov A."/>
            <person name="Ahrendt S.R."/>
            <person name="Lipzen A."/>
            <person name="Sullivan W."/>
            <person name="Andreopoulos W.B."/>
            <person name="Clum A."/>
            <person name="Lindquist E."/>
            <person name="Daum C."/>
            <person name="Ramamoorthy G.K."/>
            <person name="Gryganskyi A."/>
            <person name="Culley D."/>
            <person name="Magnuson J.K."/>
            <person name="James T.Y."/>
            <person name="O'Malley M.A."/>
            <person name="Stajich J.E."/>
            <person name="Spatafora J.W."/>
            <person name="Visel A."/>
            <person name="Grigoriev I.V."/>
        </authorList>
    </citation>
    <scope>NUCLEOTIDE SEQUENCE [LARGE SCALE GENOMIC DNA]</scope>
    <source>
        <strain evidence="12 13">68-887.2</strain>
    </source>
</reference>
<gene>
    <name evidence="12" type="ORF">BCR39DRAFT_525554</name>
</gene>
<evidence type="ECO:0000256" key="2">
    <source>
        <dbReference type="ARBA" id="ARBA00009320"/>
    </source>
</evidence>
<evidence type="ECO:0000256" key="8">
    <source>
        <dbReference type="PIRSR" id="PIRSR006468-1"/>
    </source>
</evidence>
<sequence length="433" mass="46787">MAALRTALPRLAPRLARHATVARAALPQLAARTYSNTKSPQPMRDAMTGEIIQLPDIDPSLLKIENTNTPKTRPPSSKLIFGRTFTDHMLAIPWSSATGWGTPVIKPYGPLELDPSSTVFHYAFTLFEGMKAYCQEDGTVRLFRPDMNMKRMNRSASRLALPTFDGDALEELIKRLVVLDSEWIPKEKGYSLYIRPTLIGTQRGLGVGPSSDALLFVICSPVGPYYATGFKPVSLLATTKYVRAWQGGTGSYKLGVNYAPGVVPQADAAKQGYGQNLWLAGEDDTLTEVGTMNLFVAFKLPDGSTELATPPLDDVILPGVTRDSVLELVKSHAAGNAIPGLPTNIKLSERKVVMAELVEAEKNGTLLEVFGTGTAAIVSAVDKIGYKGRDIQIPTGPTGLGSIAKALLDRIQGIQTGEIEHEWSVIANEVKKA</sequence>
<dbReference type="Gene3D" id="3.30.470.10">
    <property type="match status" value="1"/>
</dbReference>
<dbReference type="InterPro" id="IPR001544">
    <property type="entry name" value="Aminotrans_IV"/>
</dbReference>
<keyword evidence="3 11" id="KW-0032">Aminotransferase</keyword>
<evidence type="ECO:0000256" key="9">
    <source>
        <dbReference type="RuleBase" id="RU004106"/>
    </source>
</evidence>
<keyword evidence="13" id="KW-1185">Reference proteome</keyword>
<dbReference type="InterPro" id="IPR043132">
    <property type="entry name" value="BCAT-like_C"/>
</dbReference>
<comment type="catalytic activity">
    <reaction evidence="11">
        <text>L-isoleucine + 2-oxoglutarate = (S)-3-methyl-2-oxopentanoate + L-glutamate</text>
        <dbReference type="Rhea" id="RHEA:24801"/>
        <dbReference type="ChEBI" id="CHEBI:16810"/>
        <dbReference type="ChEBI" id="CHEBI:29985"/>
        <dbReference type="ChEBI" id="CHEBI:35146"/>
        <dbReference type="ChEBI" id="CHEBI:58045"/>
        <dbReference type="EC" id="2.6.1.42"/>
    </reaction>
</comment>
<evidence type="ECO:0000256" key="1">
    <source>
        <dbReference type="ARBA" id="ARBA00001933"/>
    </source>
</evidence>
<dbReference type="NCBIfam" id="NF009897">
    <property type="entry name" value="PRK13357.1"/>
    <property type="match status" value="1"/>
</dbReference>
<dbReference type="GO" id="GO:0009098">
    <property type="term" value="P:L-leucine biosynthetic process"/>
    <property type="evidence" value="ECO:0007669"/>
    <property type="project" value="TreeGrafter"/>
</dbReference>
<dbReference type="InterPro" id="IPR036038">
    <property type="entry name" value="Aminotransferase-like"/>
</dbReference>
<dbReference type="PANTHER" id="PTHR11825:SF44">
    <property type="entry name" value="BRANCHED-CHAIN-AMINO-ACID AMINOTRANSFERASE"/>
    <property type="match status" value="1"/>
</dbReference>
<dbReference type="NCBIfam" id="TIGR01123">
    <property type="entry name" value="ilvE_II"/>
    <property type="match status" value="1"/>
</dbReference>
<dbReference type="GO" id="GO:0005739">
    <property type="term" value="C:mitochondrion"/>
    <property type="evidence" value="ECO:0007669"/>
    <property type="project" value="TreeGrafter"/>
</dbReference>
<comment type="catalytic activity">
    <reaction evidence="11">
        <text>L-valine + 2-oxoglutarate = 3-methyl-2-oxobutanoate + L-glutamate</text>
        <dbReference type="Rhea" id="RHEA:24813"/>
        <dbReference type="ChEBI" id="CHEBI:11851"/>
        <dbReference type="ChEBI" id="CHEBI:16810"/>
        <dbReference type="ChEBI" id="CHEBI:29985"/>
        <dbReference type="ChEBI" id="CHEBI:57762"/>
        <dbReference type="EC" id="2.6.1.42"/>
    </reaction>
</comment>
<evidence type="ECO:0000256" key="3">
    <source>
        <dbReference type="ARBA" id="ARBA00022576"/>
    </source>
</evidence>
<dbReference type="Proteomes" id="UP000193986">
    <property type="component" value="Unassembled WGS sequence"/>
</dbReference>
<dbReference type="FunFam" id="3.30.470.10:FF:000005">
    <property type="entry name" value="Branched-chain-amino-acid aminotransferase"/>
    <property type="match status" value="1"/>
</dbReference>
<dbReference type="OrthoDB" id="1732691at2759"/>
<dbReference type="AlphaFoldDB" id="A0A1Y2BAE2"/>
<dbReference type="InterPro" id="IPR043131">
    <property type="entry name" value="BCAT-like_N"/>
</dbReference>
<keyword evidence="7 11" id="KW-0100">Branched-chain amino acid biosynthesis</keyword>
<evidence type="ECO:0000256" key="5">
    <source>
        <dbReference type="ARBA" id="ARBA00022679"/>
    </source>
</evidence>
<feature type="modified residue" description="N6-(pyridoxal phosphate)lysine" evidence="8">
    <location>
        <position position="253"/>
    </location>
</feature>
<dbReference type="InterPro" id="IPR033939">
    <property type="entry name" value="BCAT_family"/>
</dbReference>
<evidence type="ECO:0000313" key="13">
    <source>
        <dbReference type="Proteomes" id="UP000193986"/>
    </source>
</evidence>
<dbReference type="FunCoup" id="A0A1Y2BAE2">
    <property type="interactions" value="301"/>
</dbReference>
<accession>A0A1Y2BAE2</accession>
<name>A0A1Y2BAE2_9TREE</name>
<dbReference type="PIRSF" id="PIRSF006468">
    <property type="entry name" value="BCAT1"/>
    <property type="match status" value="1"/>
</dbReference>
<proteinExistence type="inferred from homology"/>
<dbReference type="PANTHER" id="PTHR11825">
    <property type="entry name" value="SUBGROUP IIII AMINOTRANSFERASE"/>
    <property type="match status" value="1"/>
</dbReference>
<dbReference type="InterPro" id="IPR018300">
    <property type="entry name" value="Aminotrans_IV_CS"/>
</dbReference>
<dbReference type="EC" id="2.6.1.42" evidence="11"/>
<evidence type="ECO:0000256" key="11">
    <source>
        <dbReference type="RuleBase" id="RU004517"/>
    </source>
</evidence>
<dbReference type="InParanoid" id="A0A1Y2BAE2"/>
<protein>
    <recommendedName>
        <fullName evidence="11">Branched-chain-amino-acid aminotransferase</fullName>
        <ecNumber evidence="11">2.6.1.42</ecNumber>
    </recommendedName>
</protein>
<comment type="similarity">
    <text evidence="2 9">Belongs to the class-IV pyridoxal-phosphate-dependent aminotransferase family.</text>
</comment>
<dbReference type="SUPFAM" id="SSF56752">
    <property type="entry name" value="D-aminoacid aminotransferase-like PLP-dependent enzymes"/>
    <property type="match status" value="1"/>
</dbReference>
<dbReference type="InterPro" id="IPR005786">
    <property type="entry name" value="B_amino_transII"/>
</dbReference>
<evidence type="ECO:0000256" key="4">
    <source>
        <dbReference type="ARBA" id="ARBA00022605"/>
    </source>
</evidence>
<dbReference type="GO" id="GO:0052656">
    <property type="term" value="F:L-isoleucine-2-oxoglutarate transaminase activity"/>
    <property type="evidence" value="ECO:0007669"/>
    <property type="project" value="RHEA"/>
</dbReference>
<dbReference type="PROSITE" id="PS00770">
    <property type="entry name" value="AA_TRANSFER_CLASS_4"/>
    <property type="match status" value="1"/>
</dbReference>
<dbReference type="GO" id="GO:0052654">
    <property type="term" value="F:L-leucine-2-oxoglutarate transaminase activity"/>
    <property type="evidence" value="ECO:0007669"/>
    <property type="project" value="RHEA"/>
</dbReference>
<dbReference type="STRING" id="71784.A0A1Y2BAE2"/>